<name>A0A845F465_9BACL</name>
<keyword evidence="3" id="KW-0479">Metal-binding</keyword>
<dbReference type="SUPFAM" id="SSF55811">
    <property type="entry name" value="Nudix"/>
    <property type="match status" value="1"/>
</dbReference>
<accession>A0A845F465</accession>
<organism evidence="8 9">
    <name type="scientific">Guptibacillus hwajinpoensis</name>
    <dbReference type="NCBI Taxonomy" id="208199"/>
    <lineage>
        <taxon>Bacteria</taxon>
        <taxon>Bacillati</taxon>
        <taxon>Bacillota</taxon>
        <taxon>Bacilli</taxon>
        <taxon>Bacillales</taxon>
        <taxon>Guptibacillaceae</taxon>
        <taxon>Guptibacillus</taxon>
    </lineage>
</organism>
<dbReference type="Pfam" id="PF00293">
    <property type="entry name" value="NUDIX"/>
    <property type="match status" value="1"/>
</dbReference>
<dbReference type="Proteomes" id="UP000447833">
    <property type="component" value="Unassembled WGS sequence"/>
</dbReference>
<comment type="cofactor">
    <cofactor evidence="1">
        <name>Mn(2+)</name>
        <dbReference type="ChEBI" id="CHEBI:29035"/>
    </cofactor>
</comment>
<keyword evidence="4" id="KW-0378">Hydrolase</keyword>
<dbReference type="CDD" id="cd03426">
    <property type="entry name" value="NUDIX_CoAse_Nudt7"/>
    <property type="match status" value="1"/>
</dbReference>
<keyword evidence="5" id="KW-0460">Magnesium</keyword>
<evidence type="ECO:0000313" key="9">
    <source>
        <dbReference type="Proteomes" id="UP000447833"/>
    </source>
</evidence>
<dbReference type="InterPro" id="IPR000086">
    <property type="entry name" value="NUDIX_hydrolase_dom"/>
</dbReference>
<protein>
    <submittedName>
        <fullName evidence="8">NUDIX domain-containing protein</fullName>
    </submittedName>
</protein>
<dbReference type="RefSeq" id="WP_160921054.1">
    <property type="nucleotide sequence ID" value="NZ_WMEY01000008.1"/>
</dbReference>
<comment type="caution">
    <text evidence="8">The sequence shown here is derived from an EMBL/GenBank/DDBJ whole genome shotgun (WGS) entry which is preliminary data.</text>
</comment>
<reference evidence="8 9" key="1">
    <citation type="submission" date="2019-11" db="EMBL/GenBank/DDBJ databases">
        <title>Genome sequences of 17 halophilic strains isolated from different environments.</title>
        <authorList>
            <person name="Furrow R.E."/>
        </authorList>
    </citation>
    <scope>NUCLEOTIDE SEQUENCE [LARGE SCALE GENOMIC DNA]</scope>
    <source>
        <strain evidence="8 9">22506_14_FS</strain>
    </source>
</reference>
<feature type="domain" description="Nudix hydrolase" evidence="7">
    <location>
        <begin position="25"/>
        <end position="158"/>
    </location>
</feature>
<evidence type="ECO:0000256" key="4">
    <source>
        <dbReference type="ARBA" id="ARBA00022801"/>
    </source>
</evidence>
<dbReference type="EMBL" id="WMEY01000008">
    <property type="protein sequence ID" value="MYL65571.1"/>
    <property type="molecule type" value="Genomic_DNA"/>
</dbReference>
<sequence>MKPSLVDIHARINGRSVGVLGNERFYKFAVFLPLIERQGELHVLFEVRAHTLRRQPGEVCFPGGKVDRHDRNPKNAAIRETCEELGILEREVSVMGELDFLVTSFQSIVYPFAGIINVATELSPNPDEVEEVFTVPLSHFINNPPERHDIRVHVKPDDSFPFHLIPNGEEYNWSSSNMPEFFYYYRDYVIWGMTARILYHFIQLLDENK</sequence>
<keyword evidence="6" id="KW-0464">Manganese</keyword>
<evidence type="ECO:0000259" key="7">
    <source>
        <dbReference type="PROSITE" id="PS51462"/>
    </source>
</evidence>
<evidence type="ECO:0000256" key="5">
    <source>
        <dbReference type="ARBA" id="ARBA00022842"/>
    </source>
</evidence>
<dbReference type="PANTHER" id="PTHR12992">
    <property type="entry name" value="NUDIX HYDROLASE"/>
    <property type="match status" value="1"/>
</dbReference>
<dbReference type="Gene3D" id="3.90.79.10">
    <property type="entry name" value="Nucleoside Triphosphate Pyrophosphohydrolase"/>
    <property type="match status" value="1"/>
</dbReference>
<dbReference type="PROSITE" id="PS51462">
    <property type="entry name" value="NUDIX"/>
    <property type="match status" value="1"/>
</dbReference>
<dbReference type="InterPro" id="IPR045121">
    <property type="entry name" value="CoAse"/>
</dbReference>
<dbReference type="GO" id="GO:0010945">
    <property type="term" value="F:coenzyme A diphosphatase activity"/>
    <property type="evidence" value="ECO:0007669"/>
    <property type="project" value="InterPro"/>
</dbReference>
<dbReference type="AlphaFoldDB" id="A0A845F465"/>
<evidence type="ECO:0000256" key="2">
    <source>
        <dbReference type="ARBA" id="ARBA00001946"/>
    </source>
</evidence>
<evidence type="ECO:0000313" key="8">
    <source>
        <dbReference type="EMBL" id="MYL65571.1"/>
    </source>
</evidence>
<proteinExistence type="predicted"/>
<comment type="cofactor">
    <cofactor evidence="2">
        <name>Mg(2+)</name>
        <dbReference type="ChEBI" id="CHEBI:18420"/>
    </cofactor>
</comment>
<dbReference type="PANTHER" id="PTHR12992:SF11">
    <property type="entry name" value="MITOCHONDRIAL COENZYME A DIPHOSPHATASE NUDT8"/>
    <property type="match status" value="1"/>
</dbReference>
<evidence type="ECO:0000256" key="3">
    <source>
        <dbReference type="ARBA" id="ARBA00022723"/>
    </source>
</evidence>
<gene>
    <name evidence="8" type="ORF">GLW07_19615</name>
</gene>
<evidence type="ECO:0000256" key="1">
    <source>
        <dbReference type="ARBA" id="ARBA00001936"/>
    </source>
</evidence>
<dbReference type="GO" id="GO:0046872">
    <property type="term" value="F:metal ion binding"/>
    <property type="evidence" value="ECO:0007669"/>
    <property type="project" value="UniProtKB-KW"/>
</dbReference>
<dbReference type="InterPro" id="IPR015797">
    <property type="entry name" value="NUDIX_hydrolase-like_dom_sf"/>
</dbReference>
<evidence type="ECO:0000256" key="6">
    <source>
        <dbReference type="ARBA" id="ARBA00023211"/>
    </source>
</evidence>